<keyword evidence="2" id="KW-1185">Reference proteome</keyword>
<accession>A0AAE2BQP4</accession>
<protein>
    <submittedName>
        <fullName evidence="1">Uncharacterized protein</fullName>
    </submittedName>
</protein>
<dbReference type="Pfam" id="PF14223">
    <property type="entry name" value="Retrotran_gag_2"/>
    <property type="match status" value="1"/>
</dbReference>
<gene>
    <name evidence="1" type="ORF">Sango_1901500</name>
</gene>
<comment type="caution">
    <text evidence="1">The sequence shown here is derived from an EMBL/GenBank/DDBJ whole genome shotgun (WGS) entry which is preliminary data.</text>
</comment>
<name>A0AAE2BQP4_9LAMI</name>
<dbReference type="AlphaFoldDB" id="A0AAE2BQP4"/>
<reference evidence="1" key="2">
    <citation type="journal article" date="2024" name="Plant">
        <title>Genomic evolution and insights into agronomic trait innovations of Sesamum species.</title>
        <authorList>
            <person name="Miao H."/>
            <person name="Wang L."/>
            <person name="Qu L."/>
            <person name="Liu H."/>
            <person name="Sun Y."/>
            <person name="Le M."/>
            <person name="Wang Q."/>
            <person name="Wei S."/>
            <person name="Zheng Y."/>
            <person name="Lin W."/>
            <person name="Duan Y."/>
            <person name="Cao H."/>
            <person name="Xiong S."/>
            <person name="Wang X."/>
            <person name="Wei L."/>
            <person name="Li C."/>
            <person name="Ma Q."/>
            <person name="Ju M."/>
            <person name="Zhao R."/>
            <person name="Li G."/>
            <person name="Mu C."/>
            <person name="Tian Q."/>
            <person name="Mei H."/>
            <person name="Zhang T."/>
            <person name="Gao T."/>
            <person name="Zhang H."/>
        </authorList>
    </citation>
    <scope>NUCLEOTIDE SEQUENCE</scope>
    <source>
        <strain evidence="1">K16</strain>
    </source>
</reference>
<evidence type="ECO:0000313" key="1">
    <source>
        <dbReference type="EMBL" id="KAK4394307.1"/>
    </source>
</evidence>
<evidence type="ECO:0000313" key="2">
    <source>
        <dbReference type="Proteomes" id="UP001289374"/>
    </source>
</evidence>
<dbReference type="EMBL" id="JACGWL010000010">
    <property type="protein sequence ID" value="KAK4394307.1"/>
    <property type="molecule type" value="Genomic_DNA"/>
</dbReference>
<reference evidence="1" key="1">
    <citation type="submission" date="2020-06" db="EMBL/GenBank/DDBJ databases">
        <authorList>
            <person name="Li T."/>
            <person name="Hu X."/>
            <person name="Zhang T."/>
            <person name="Song X."/>
            <person name="Zhang H."/>
            <person name="Dai N."/>
            <person name="Sheng W."/>
            <person name="Hou X."/>
            <person name="Wei L."/>
        </authorList>
    </citation>
    <scope>NUCLEOTIDE SEQUENCE</scope>
    <source>
        <strain evidence="1">K16</strain>
        <tissue evidence="1">Leaf</tissue>
    </source>
</reference>
<dbReference type="Proteomes" id="UP001289374">
    <property type="component" value="Unassembled WGS sequence"/>
</dbReference>
<proteinExistence type="predicted"/>
<organism evidence="1 2">
    <name type="scientific">Sesamum angolense</name>
    <dbReference type="NCBI Taxonomy" id="2727404"/>
    <lineage>
        <taxon>Eukaryota</taxon>
        <taxon>Viridiplantae</taxon>
        <taxon>Streptophyta</taxon>
        <taxon>Embryophyta</taxon>
        <taxon>Tracheophyta</taxon>
        <taxon>Spermatophyta</taxon>
        <taxon>Magnoliopsida</taxon>
        <taxon>eudicotyledons</taxon>
        <taxon>Gunneridae</taxon>
        <taxon>Pentapetalae</taxon>
        <taxon>asterids</taxon>
        <taxon>lamiids</taxon>
        <taxon>Lamiales</taxon>
        <taxon>Pedaliaceae</taxon>
        <taxon>Sesamum</taxon>
    </lineage>
</organism>
<sequence length="118" mass="13308">MVDNKSVVDQAQDFIMIVGELKSEDNKIGDNLIVCGIIDKLPPSWKEFQKIMCHKQKETRFETLIMQIRMEKDARGQDAQPHESSAQPITTKSELESYGVVGLLYLGGDKSIVILLDQ</sequence>